<feature type="transmembrane region" description="Helical" evidence="1">
    <location>
        <begin position="112"/>
        <end position="137"/>
    </location>
</feature>
<organism evidence="2 3">
    <name type="scientific">Actinocorallia herbida</name>
    <dbReference type="NCBI Taxonomy" id="58109"/>
    <lineage>
        <taxon>Bacteria</taxon>
        <taxon>Bacillati</taxon>
        <taxon>Actinomycetota</taxon>
        <taxon>Actinomycetes</taxon>
        <taxon>Streptosporangiales</taxon>
        <taxon>Thermomonosporaceae</taxon>
        <taxon>Actinocorallia</taxon>
    </lineage>
</organism>
<feature type="transmembrane region" description="Helical" evidence="1">
    <location>
        <begin position="37"/>
        <end position="57"/>
    </location>
</feature>
<keyword evidence="1" id="KW-0812">Transmembrane</keyword>
<dbReference type="AlphaFoldDB" id="A0A3N1D121"/>
<sequence>MCGMGWGPQLRVIRSALFAGLAVALACGLRQVVTGNAVPVVLVLGAFAVVFALALALSAGERRFVSIVAVLVPLELLLNALLNIGQNACPPGLGDLVCGGSAQYTPHGDGSIALGAGPIAVLLLVNLAAVLLLAWWLRRGEIAVVAVAVAAALLLWRGWSALLVLSAAVPAAAERPWTPRPDGPPVVRGAQDVLRSGTGRRGPPFVVPA</sequence>
<proteinExistence type="predicted"/>
<keyword evidence="1" id="KW-0472">Membrane</keyword>
<reference evidence="2 3" key="1">
    <citation type="submission" date="2018-11" db="EMBL/GenBank/DDBJ databases">
        <title>Sequencing the genomes of 1000 actinobacteria strains.</title>
        <authorList>
            <person name="Klenk H.-P."/>
        </authorList>
    </citation>
    <scope>NUCLEOTIDE SEQUENCE [LARGE SCALE GENOMIC DNA]</scope>
    <source>
        <strain evidence="2 3">DSM 44254</strain>
    </source>
</reference>
<dbReference type="EMBL" id="RJKE01000001">
    <property type="protein sequence ID" value="ROO87222.1"/>
    <property type="molecule type" value="Genomic_DNA"/>
</dbReference>
<feature type="transmembrane region" description="Helical" evidence="1">
    <location>
        <begin position="64"/>
        <end position="84"/>
    </location>
</feature>
<protein>
    <submittedName>
        <fullName evidence="2">Uncharacterized protein</fullName>
    </submittedName>
</protein>
<evidence type="ECO:0000256" key="1">
    <source>
        <dbReference type="SAM" id="Phobius"/>
    </source>
</evidence>
<evidence type="ECO:0000313" key="3">
    <source>
        <dbReference type="Proteomes" id="UP000272400"/>
    </source>
</evidence>
<feature type="transmembrane region" description="Helical" evidence="1">
    <location>
        <begin position="12"/>
        <end position="31"/>
    </location>
</feature>
<dbReference type="Proteomes" id="UP000272400">
    <property type="component" value="Unassembled WGS sequence"/>
</dbReference>
<gene>
    <name evidence="2" type="ORF">EDD29_4816</name>
</gene>
<comment type="caution">
    <text evidence="2">The sequence shown here is derived from an EMBL/GenBank/DDBJ whole genome shotgun (WGS) entry which is preliminary data.</text>
</comment>
<keyword evidence="3" id="KW-1185">Reference proteome</keyword>
<keyword evidence="1" id="KW-1133">Transmembrane helix</keyword>
<evidence type="ECO:0000313" key="2">
    <source>
        <dbReference type="EMBL" id="ROO87222.1"/>
    </source>
</evidence>
<accession>A0A3N1D121</accession>
<name>A0A3N1D121_9ACTN</name>
<feature type="transmembrane region" description="Helical" evidence="1">
    <location>
        <begin position="144"/>
        <end position="169"/>
    </location>
</feature>